<protein>
    <submittedName>
        <fullName evidence="1">Uncharacterized protein</fullName>
    </submittedName>
</protein>
<dbReference type="Proteomes" id="UP000076088">
    <property type="component" value="Plasmid unnamed2"/>
</dbReference>
<evidence type="ECO:0000313" key="1">
    <source>
        <dbReference type="EMBL" id="AMU92939.1"/>
    </source>
</evidence>
<keyword evidence="2" id="KW-1185">Reference proteome</keyword>
<reference evidence="1 2" key="2">
    <citation type="journal article" date="2016" name="Genome Announc.">
        <title>Complete Genome Sequence of Sphingopyxis macrogoltabida Strain 203N (NBRC 111659), a Polyethylene Glycol Degrader.</title>
        <authorList>
            <person name="Ohtsubo Y."/>
            <person name="Nonoyama S."/>
            <person name="Nagata Y."/>
            <person name="Numata M."/>
            <person name="Tsuchikane K."/>
            <person name="Hosoyama A."/>
            <person name="Yamazoe A."/>
            <person name="Tsuda M."/>
            <person name="Fujita N."/>
            <person name="Kawai F."/>
        </authorList>
    </citation>
    <scope>NUCLEOTIDE SEQUENCE [LARGE SCALE GENOMIC DNA]</scope>
    <source>
        <strain evidence="1 2">203N</strain>
    </source>
</reference>
<evidence type="ECO:0000313" key="2">
    <source>
        <dbReference type="Proteomes" id="UP000076088"/>
    </source>
</evidence>
<dbReference type="KEGG" id="smaz:LH19_28390"/>
<sequence length="87" mass="10037">MVYTKPVASDAARIKCMSKRLNISHYENNYSGAVKRFNATGRQFVSLDFTPLHGFTINRPNREQLIAMNSMMLQQLVRSLRAHHLKD</sequence>
<keyword evidence="1" id="KW-0614">Plasmid</keyword>
<geneLocation type="plasmid" evidence="1 2">
    <name>unnamed2</name>
</geneLocation>
<name>A0AAC9AZN8_SPHMC</name>
<dbReference type="EMBL" id="CP013346">
    <property type="protein sequence ID" value="AMU92939.1"/>
    <property type="molecule type" value="Genomic_DNA"/>
</dbReference>
<accession>A0AAC9AZN8</accession>
<organism evidence="1 2">
    <name type="scientific">Sphingopyxis macrogoltabida</name>
    <name type="common">Sphingomonas macrogoltabidus</name>
    <dbReference type="NCBI Taxonomy" id="33050"/>
    <lineage>
        <taxon>Bacteria</taxon>
        <taxon>Pseudomonadati</taxon>
        <taxon>Pseudomonadota</taxon>
        <taxon>Alphaproteobacteria</taxon>
        <taxon>Sphingomonadales</taxon>
        <taxon>Sphingomonadaceae</taxon>
        <taxon>Sphingopyxis</taxon>
    </lineage>
</organism>
<dbReference type="RefSeq" id="WP_054735613.1">
    <property type="nucleotide sequence ID" value="NZ_CP009431.1"/>
</dbReference>
<proteinExistence type="predicted"/>
<gene>
    <name evidence="1" type="ORF">ATM17_40390</name>
</gene>
<reference evidence="2" key="1">
    <citation type="submission" date="2015-11" db="EMBL/GenBank/DDBJ databases">
        <title>Complete genome sequence of a polyethylene-glycol degrader Sphingopyxis macrogoltabida 203N (NBRC 111659).</title>
        <authorList>
            <person name="Yoshiyuki O."/>
            <person name="Shouta N."/>
            <person name="Nagata Y."/>
            <person name="Numata M."/>
            <person name="Tsuchikane K."/>
            <person name="Hosoyama A."/>
            <person name="Yamazoe A."/>
            <person name="Tsuda M."/>
            <person name="Fujita N."/>
            <person name="Kawai F."/>
        </authorList>
    </citation>
    <scope>NUCLEOTIDE SEQUENCE [LARGE SCALE GENOMIC DNA]</scope>
    <source>
        <strain evidence="2">203N</strain>
        <plasmid evidence="2">unnamed2</plasmid>
    </source>
</reference>
<dbReference type="AlphaFoldDB" id="A0AAC9AZN8"/>